<dbReference type="Proteomes" id="UP000229297">
    <property type="component" value="Unassembled WGS sequence"/>
</dbReference>
<evidence type="ECO:0008006" key="3">
    <source>
        <dbReference type="Google" id="ProtNLM"/>
    </source>
</evidence>
<evidence type="ECO:0000313" key="1">
    <source>
        <dbReference type="EMBL" id="PIX16135.1"/>
    </source>
</evidence>
<gene>
    <name evidence="1" type="ORF">COZ71_08470</name>
</gene>
<organism evidence="1 2">
    <name type="scientific">Candidatus Desantisbacteria bacterium CG_4_8_14_3_um_filter_40_12</name>
    <dbReference type="NCBI Taxonomy" id="1974545"/>
    <lineage>
        <taxon>Bacteria</taxon>
        <taxon>Candidatus Desantisiibacteriota</taxon>
    </lineage>
</organism>
<name>A0A2M7J9S0_9BACT</name>
<sequence length="1436" mass="148290">INGSFADTFVVGLHTYGTTTVTATGLATNAVEKTTFDVVSAITQVAPTQGTVGTIVTVQGNGFGASEQVAIGFGNMASIALCSTDDYGSFTTSWTVDTQSYGTKSVFATGTVSGEVAISTFKIIGRFYGVSPNRGSVGTIVTIRGDGYKYEGLGERLYVDFGQTPNIIPTTVWNFAAENGSWTLTFTVNTQPQGTTTIAVQGNGSGQNITNVFNIEPHILQVNPTSGFVGSTVTITGDGFGVSETISIKFGTTANIALVSTSDKGTWTAAWTVDTQSYGTTSIVAVGDMSGVSEWDEFVIKARITSVSPSQGTVGTVITVEGNGYKASECVAIGFGNHSTITTAVVDGSGVWTASFTVDTQCYDTTNITAIGTNSGASSTGNFKILAEVPCISPTIGTVGTVVTVLGTGYAASEWISIGFGTINQLILQAGTTSLNGSFSVTFEVNTQPYGTTTVKAYSKGFSSTRFFERGFIITSKIISITPGEGTVGTTVSVYGDGFGANEGINIKFGNATTIAMTTSLNTGYFSCAFTVNAQGFGTTTILANGLQDIGSHTGQAEFKIRGRMTEVTPLSGTVGSRVTVKGDGYKGNEVIAINFGDTMSITTANAAGTGVFAIGWTVDTQSLGTKTITIFGLGSGETNTAASFTIKPEIWSVSPTRGSIGTTIVLKMTGYGQGEWVSIDFGDMQNIGYSSEVTSGSGTALATITIQAQPYGTTTIMAVGTNTLASAVNKFVIIPNITLVTPKLGSVGTMVSVTGDGYGKSETVTVQFGTGAVSLTKTTIANQLGTFSLTWTVNTQAYGTKTITASGTATDTHKAENYEFKIMPSIIEVTLGQGTVGQMITVKGNGYASNEQVKIGFGTNDTILSYNYADPNGSFSCSFTVDTQAYGTASVIATGITSEVATATFFIKTSIYSISPSEGTVGSLLIINGNGFEAGGALSIRFGVTQLIDPGTTTIAGSFERVWTLDEQPGGTITARASTSEQAWAERAFYIKANIHTVNPLDGSIGTSVTIVGNGYQASDTVLVSFGTTPTIGTTSASGVANPSDGLGGTFTLIFTINSQPCGSTTITAKGQILNSAFNIFYIKAAIYSLTPTAGTVGTLVSIFGNGYKVGETINIKLGTNDMTTTIGVADGRFTASFNIDTQPFGTTTISAIDADEPFIAGYERFIIRPVIYAITPTIGTVGSLVTINGNGFGAIEGIRVALGTTPTIIEVATDGSGVFEAIFTIDNQSIGTNTITAYGTTTGTSAVTYFTVKPRLTSIVPDTGSVGTVVSLSGDGYQAWELVRVKFGNNNTITTTAALTDGCISTNFTIDTQVYGTTAVTAIGAASGGMANIDFVIIPNVHTVTPRNGTVGMTVTVAGDGFNFIGGKKVVVDFGSTTGRVDVAASDNGSFSTTFTVDTQFYGTKTVHAYIAGTPEINADNSFKIIPAIHTVTP</sequence>
<dbReference type="CDD" id="cd00102">
    <property type="entry name" value="IPT"/>
    <property type="match status" value="1"/>
</dbReference>
<dbReference type="Gene3D" id="2.60.40.10">
    <property type="entry name" value="Immunoglobulins"/>
    <property type="match status" value="2"/>
</dbReference>
<dbReference type="InterPro" id="IPR013783">
    <property type="entry name" value="Ig-like_fold"/>
</dbReference>
<dbReference type="InterPro" id="IPR014756">
    <property type="entry name" value="Ig_E-set"/>
</dbReference>
<dbReference type="EMBL" id="PFIC01000235">
    <property type="protein sequence ID" value="PIX16135.1"/>
    <property type="molecule type" value="Genomic_DNA"/>
</dbReference>
<comment type="caution">
    <text evidence="1">The sequence shown here is derived from an EMBL/GenBank/DDBJ whole genome shotgun (WGS) entry which is preliminary data.</text>
</comment>
<accession>A0A2M7J9S0</accession>
<protein>
    <recommendedName>
        <fullName evidence="3">IPT/TIG domain-containing protein</fullName>
    </recommendedName>
</protein>
<evidence type="ECO:0000313" key="2">
    <source>
        <dbReference type="Proteomes" id="UP000229297"/>
    </source>
</evidence>
<proteinExistence type="predicted"/>
<feature type="non-terminal residue" evidence="1">
    <location>
        <position position="1"/>
    </location>
</feature>
<feature type="non-terminal residue" evidence="1">
    <location>
        <position position="1436"/>
    </location>
</feature>
<reference evidence="2" key="1">
    <citation type="submission" date="2017-09" db="EMBL/GenBank/DDBJ databases">
        <title>Depth-based differentiation of microbial function through sediment-hosted aquifers and enrichment of novel symbionts in the deep terrestrial subsurface.</title>
        <authorList>
            <person name="Probst A.J."/>
            <person name="Ladd B."/>
            <person name="Jarett J.K."/>
            <person name="Geller-Mcgrath D.E."/>
            <person name="Sieber C.M.K."/>
            <person name="Emerson J.B."/>
            <person name="Anantharaman K."/>
            <person name="Thomas B.C."/>
            <person name="Malmstrom R."/>
            <person name="Stieglmeier M."/>
            <person name="Klingl A."/>
            <person name="Woyke T."/>
            <person name="Ryan C.M."/>
            <person name="Banfield J.F."/>
        </authorList>
    </citation>
    <scope>NUCLEOTIDE SEQUENCE [LARGE SCALE GENOMIC DNA]</scope>
</reference>
<dbReference type="SUPFAM" id="SSF81296">
    <property type="entry name" value="E set domains"/>
    <property type="match status" value="2"/>
</dbReference>